<dbReference type="AlphaFoldDB" id="A0A4D6M697"/>
<name>A0A4D6M697_VIGUN</name>
<feature type="region of interest" description="Disordered" evidence="1">
    <location>
        <begin position="49"/>
        <end position="78"/>
    </location>
</feature>
<dbReference type="Proteomes" id="UP000501690">
    <property type="component" value="Linkage Group LG6"/>
</dbReference>
<evidence type="ECO:0000256" key="1">
    <source>
        <dbReference type="SAM" id="MobiDB-lite"/>
    </source>
</evidence>
<sequence>MEHVEKKSQLYSCLLYTSQTGTKTKTGPTIRTGDVYKRQHRRQLTKIAIKKKVKERGEEDDEEYKPEELKEYQSSSEQDEVYNKKKCNVEAYEGSIWFEGRKIETYLQNKGRPSDVPPKDWNWLIHNKWNDCKFKQNIKTKASSSKLKIKSVIETKSIIQKAFEMKEELRSDE</sequence>
<gene>
    <name evidence="2" type="ORF">DEO72_LG6g985</name>
</gene>
<reference evidence="2 3" key="1">
    <citation type="submission" date="2019-04" db="EMBL/GenBank/DDBJ databases">
        <title>An improved genome assembly and genetic linkage map for asparagus bean, Vigna unguiculata ssp. sesquipedialis.</title>
        <authorList>
            <person name="Xia Q."/>
            <person name="Zhang R."/>
            <person name="Dong Y."/>
        </authorList>
    </citation>
    <scope>NUCLEOTIDE SEQUENCE [LARGE SCALE GENOMIC DNA]</scope>
    <source>
        <tissue evidence="2">Leaf</tissue>
    </source>
</reference>
<dbReference type="EMBL" id="CP039350">
    <property type="protein sequence ID" value="QCD96283.1"/>
    <property type="molecule type" value="Genomic_DNA"/>
</dbReference>
<organism evidence="2 3">
    <name type="scientific">Vigna unguiculata</name>
    <name type="common">Cowpea</name>
    <dbReference type="NCBI Taxonomy" id="3917"/>
    <lineage>
        <taxon>Eukaryota</taxon>
        <taxon>Viridiplantae</taxon>
        <taxon>Streptophyta</taxon>
        <taxon>Embryophyta</taxon>
        <taxon>Tracheophyta</taxon>
        <taxon>Spermatophyta</taxon>
        <taxon>Magnoliopsida</taxon>
        <taxon>eudicotyledons</taxon>
        <taxon>Gunneridae</taxon>
        <taxon>Pentapetalae</taxon>
        <taxon>rosids</taxon>
        <taxon>fabids</taxon>
        <taxon>Fabales</taxon>
        <taxon>Fabaceae</taxon>
        <taxon>Papilionoideae</taxon>
        <taxon>50 kb inversion clade</taxon>
        <taxon>NPAAA clade</taxon>
        <taxon>indigoferoid/millettioid clade</taxon>
        <taxon>Phaseoleae</taxon>
        <taxon>Vigna</taxon>
    </lineage>
</organism>
<proteinExistence type="predicted"/>
<evidence type="ECO:0000313" key="2">
    <source>
        <dbReference type="EMBL" id="QCD96283.1"/>
    </source>
</evidence>
<accession>A0A4D6M697</accession>
<evidence type="ECO:0000313" key="3">
    <source>
        <dbReference type="Proteomes" id="UP000501690"/>
    </source>
</evidence>
<protein>
    <submittedName>
        <fullName evidence="2">Uncharacterized protein</fullName>
    </submittedName>
</protein>
<keyword evidence="3" id="KW-1185">Reference proteome</keyword>